<feature type="compositionally biased region" description="Polar residues" evidence="1">
    <location>
        <begin position="1214"/>
        <end position="1223"/>
    </location>
</feature>
<feature type="region of interest" description="Disordered" evidence="1">
    <location>
        <begin position="1740"/>
        <end position="1774"/>
    </location>
</feature>
<feature type="compositionally biased region" description="Basic and acidic residues" evidence="1">
    <location>
        <begin position="1240"/>
        <end position="1249"/>
    </location>
</feature>
<reference evidence="2" key="2">
    <citation type="submission" date="2023-05" db="EMBL/GenBank/DDBJ databases">
        <authorList>
            <person name="Schelkunov M.I."/>
        </authorList>
    </citation>
    <scope>NUCLEOTIDE SEQUENCE</scope>
    <source>
        <strain evidence="2">Hsosn_3</strain>
        <tissue evidence="2">Leaf</tissue>
    </source>
</reference>
<feature type="compositionally biased region" description="Polar residues" evidence="1">
    <location>
        <begin position="1340"/>
        <end position="1349"/>
    </location>
</feature>
<feature type="compositionally biased region" description="Polar residues" evidence="1">
    <location>
        <begin position="553"/>
        <end position="565"/>
    </location>
</feature>
<feature type="compositionally biased region" description="Polar residues" evidence="1">
    <location>
        <begin position="243"/>
        <end position="256"/>
    </location>
</feature>
<feature type="region of interest" description="Disordered" evidence="1">
    <location>
        <begin position="377"/>
        <end position="419"/>
    </location>
</feature>
<feature type="region of interest" description="Disordered" evidence="1">
    <location>
        <begin position="1468"/>
        <end position="1519"/>
    </location>
</feature>
<feature type="compositionally biased region" description="Polar residues" evidence="1">
    <location>
        <begin position="625"/>
        <end position="645"/>
    </location>
</feature>
<feature type="region of interest" description="Disordered" evidence="1">
    <location>
        <begin position="1438"/>
        <end position="1457"/>
    </location>
</feature>
<protein>
    <submittedName>
        <fullName evidence="2">Uncharacterized protein</fullName>
    </submittedName>
</protein>
<feature type="compositionally biased region" description="Basic and acidic residues" evidence="1">
    <location>
        <begin position="570"/>
        <end position="582"/>
    </location>
</feature>
<comment type="caution">
    <text evidence="2">The sequence shown here is derived from an EMBL/GenBank/DDBJ whole genome shotgun (WGS) entry which is preliminary data.</text>
</comment>
<feature type="region of interest" description="Disordered" evidence="1">
    <location>
        <begin position="1186"/>
        <end position="1266"/>
    </location>
</feature>
<feature type="compositionally biased region" description="Low complexity" evidence="1">
    <location>
        <begin position="386"/>
        <end position="414"/>
    </location>
</feature>
<feature type="region of interest" description="Disordered" evidence="1">
    <location>
        <begin position="1312"/>
        <end position="1394"/>
    </location>
</feature>
<feature type="region of interest" description="Disordered" evidence="1">
    <location>
        <begin position="1582"/>
        <end position="1639"/>
    </location>
</feature>
<dbReference type="EMBL" id="JAUIZM010000001">
    <property type="protein sequence ID" value="KAK1403430.1"/>
    <property type="molecule type" value="Genomic_DNA"/>
</dbReference>
<reference evidence="2" key="1">
    <citation type="submission" date="2023-02" db="EMBL/GenBank/DDBJ databases">
        <title>Genome of toxic invasive species Heracleum sosnowskyi carries increased number of genes despite the absence of recent whole-genome duplications.</title>
        <authorList>
            <person name="Schelkunov M."/>
            <person name="Shtratnikova V."/>
            <person name="Makarenko M."/>
            <person name="Klepikova A."/>
            <person name="Omelchenko D."/>
            <person name="Novikova G."/>
            <person name="Obukhova E."/>
            <person name="Bogdanov V."/>
            <person name="Penin A."/>
            <person name="Logacheva M."/>
        </authorList>
    </citation>
    <scope>NUCLEOTIDE SEQUENCE</scope>
    <source>
        <strain evidence="2">Hsosn_3</strain>
        <tissue evidence="2">Leaf</tissue>
    </source>
</reference>
<dbReference type="PANTHER" id="PTHR33737:SF2">
    <property type="entry name" value="OS12G0102700 PROTEIN"/>
    <property type="match status" value="1"/>
</dbReference>
<feature type="region of interest" description="Disordered" evidence="1">
    <location>
        <begin position="1912"/>
        <end position="1936"/>
    </location>
</feature>
<organism evidence="2 3">
    <name type="scientific">Heracleum sosnowskyi</name>
    <dbReference type="NCBI Taxonomy" id="360622"/>
    <lineage>
        <taxon>Eukaryota</taxon>
        <taxon>Viridiplantae</taxon>
        <taxon>Streptophyta</taxon>
        <taxon>Embryophyta</taxon>
        <taxon>Tracheophyta</taxon>
        <taxon>Spermatophyta</taxon>
        <taxon>Magnoliopsida</taxon>
        <taxon>eudicotyledons</taxon>
        <taxon>Gunneridae</taxon>
        <taxon>Pentapetalae</taxon>
        <taxon>asterids</taxon>
        <taxon>campanulids</taxon>
        <taxon>Apiales</taxon>
        <taxon>Apiaceae</taxon>
        <taxon>Apioideae</taxon>
        <taxon>apioid superclade</taxon>
        <taxon>Tordylieae</taxon>
        <taxon>Tordyliinae</taxon>
        <taxon>Heracleum</taxon>
    </lineage>
</organism>
<feature type="compositionally biased region" description="Low complexity" evidence="1">
    <location>
        <begin position="1840"/>
        <end position="1856"/>
    </location>
</feature>
<feature type="compositionally biased region" description="Polar residues" evidence="1">
    <location>
        <begin position="887"/>
        <end position="897"/>
    </location>
</feature>
<feature type="compositionally biased region" description="Basic and acidic residues" evidence="1">
    <location>
        <begin position="1446"/>
        <end position="1457"/>
    </location>
</feature>
<feature type="compositionally biased region" description="Polar residues" evidence="1">
    <location>
        <begin position="206"/>
        <end position="218"/>
    </location>
</feature>
<feature type="compositionally biased region" description="Low complexity" evidence="1">
    <location>
        <begin position="334"/>
        <end position="343"/>
    </location>
</feature>
<feature type="compositionally biased region" description="Polar residues" evidence="1">
    <location>
        <begin position="1611"/>
        <end position="1620"/>
    </location>
</feature>
<feature type="compositionally biased region" description="Polar residues" evidence="1">
    <location>
        <begin position="814"/>
        <end position="825"/>
    </location>
</feature>
<accession>A0AAD8JF65</accession>
<feature type="compositionally biased region" description="Basic and acidic residues" evidence="1">
    <location>
        <begin position="988"/>
        <end position="997"/>
    </location>
</feature>
<feature type="region of interest" description="Disordered" evidence="1">
    <location>
        <begin position="1688"/>
        <end position="1707"/>
    </location>
</feature>
<feature type="compositionally biased region" description="Polar residues" evidence="1">
    <location>
        <begin position="962"/>
        <end position="971"/>
    </location>
</feature>
<sequence>MEDSDCFSLIDENDSLISSDADDDDASLTHLHSGDVGGDRVDGMDLTKKCGEQFPKLFETKEPEIPRKTGKLNLRKSLAWDKAFFESPGFLDAEEISTMIDGAEKGKKHLLPGIEEDISRSTESISTLASENLALESLENELFKDIRASIQKSSISTSNCKAAQKETDKLDKETDSCSLAFPQVRNYMHVSALLTAVKVDITSRNGSARTVTSKRQTGGMQGSGKISKKDSTSALATQPGLRNGNSSSSLPQPQKVITKSEAMPAVTTKRAFLGANRIKTETNNSKVGCKGVQVHVPMAAGLAVPRRSVPKPASLPKALGSASSGATIKEVGRSSCSSNGSKSTLTEKIQKSTSASARTKTISRPVILASSKIPLSKKLPGKPGLPSSLTPKISSSISPSSSISEWSSTSSSTSTVNQKLASRTIIDTNSSCISRDSETPSVLCADIRSNDGISDGILNQFKESPCQDMKKTNAQNNVLSRSVLMKASGLRMPSPKIGFFDGAKSVVHTPNACRLSQLRLPTGLPKIGASTRSPVGSPKKAGGKIQFGKKAMSSANTVLNTSKSAPPTRESSRASIKVEGDSKSVLSPSVSSEARSLNEGTGRIRPEMTLKSTQIELESQKSDSPKSIQQSASPGRSPEQSQSHLPTGLPKIRAAVRSPFGSSKKTEGNIPVGKKVTSDSNTVLDTSKSATPKSSPESSASMEGQSNYRSVISPDFSSEVRSSNEGSGKPWSKMTWTNTKTELEGQISDSVKPFEESVFVSASAEQSQSCLPTSSPEIEASIYPIGSSKKEGKIPTGEKATTVAITMLDPSKFASPTPSQESSSVLIKCQDDTESVLSPNLSSEMRSSYKGTGKPWPEMTLTSTDIELEGQKTDSPKPFQESACPGVSQSHSPTSLPNIGAAVHSPVGSSKKVEGNILSGKKSSGANTMLDTSESASPEPYQESSRDSMNGLGDHRSLLSPEISSEVTSSDEVTKKPCSELSLTSKNIELEGQKPDSPKPFQGGACPDVPQEQSQWQVPTCLPKIGTAIHSPVGSLKKAEGFILSGEKTSGANTVLYMSESASPEPYQESSRDSMNGLGDHRSLLSLEISSEATSSDEVTRKPCSELSLTSKNIELEGQKPDSPKPFQDGACPDVPQEQSQWQVPTCFPEIGTAIHSPVGSLKKAEGFILSGEKTSGANTVLYMSESASPEPYQESSRDSMNGLGDHRSLLSPEISSEVTSSDEVTKKPCSELSLTSKNIELEGQKPDSPKPFQGGACPDVPQEQSQWQVPTCLPKIGTAIHSPVGSLKKAEGFILSGEKTSGANTVLYMSESASPEPYQESSRDSMNGLGDHRSLLSLEISSEATSSDEVTRKPCSELSLTSKNIELEGQKPDSPKPFQDGACPDVPQEQSQWQVPTCLPEIGTAIHSPVGSLKKAEGFIPSGEKTSGANTMLYMSESASPEPYQESRRDSMNGLGDHRSLLSLEISSEATSSDEVTRKPCSELSLTSKSIELEGEKPDSPKPFQDIGCPDVPQEQSQCQVPTYLPEIETAIHSPVGSLKKAEGFIPSGERTSGANTVLYMSESASPEPYQESSRDLMKGLGDHRSLFSPEISSEVTSSDEVTRKPCSELSLTSKNIQLEGQKHDSPKPFQDSACPDVPQQQSQWQVLTCLPEIGTAIHSPVGSLKKAEGFISSGEKTSGANTVLYMSESASPEPSQESSRYLMKSNGDHRSLLSLHISSETRSSAVVNKKQCSELSLTSTNIELEGQKSDSAKPFQESASFGPAPEHQSCLPTGLPKIEAAICNPVESSKKEGKILAGEKATAGANTVLDTSKSASPEASQESIRASMEGHGGPWKLSPSMSSESRSSNMGSGMPRSEIAFTSRNIELGGQISDFPKLFQESNFPVVSPEILSEIDISNCVKAEDVKIGKRDSAERATANEPEAENDENLLLNI</sequence>
<dbReference type="PANTHER" id="PTHR33737">
    <property type="entry name" value="OS05G0121800 PROTEIN"/>
    <property type="match status" value="1"/>
</dbReference>
<dbReference type="InterPro" id="IPR045882">
    <property type="entry name" value="GPT1/2"/>
</dbReference>
<feature type="compositionally biased region" description="Basic and acidic residues" evidence="1">
    <location>
        <begin position="1366"/>
        <end position="1375"/>
    </location>
</feature>
<feature type="compositionally biased region" description="Basic and acidic residues" evidence="1">
    <location>
        <begin position="1114"/>
        <end position="1123"/>
    </location>
</feature>
<dbReference type="GO" id="GO:0008017">
    <property type="term" value="F:microtubule binding"/>
    <property type="evidence" value="ECO:0007669"/>
    <property type="project" value="InterPro"/>
</dbReference>
<feature type="compositionally biased region" description="Polar residues" evidence="1">
    <location>
        <begin position="835"/>
        <end position="850"/>
    </location>
</feature>
<gene>
    <name evidence="2" type="ORF">POM88_003035</name>
</gene>
<feature type="region of interest" description="Disordered" evidence="1">
    <location>
        <begin position="1791"/>
        <end position="1858"/>
    </location>
</feature>
<feature type="compositionally biased region" description="Polar residues" evidence="1">
    <location>
        <begin position="678"/>
        <end position="726"/>
    </location>
</feature>
<feature type="region of interest" description="Disordered" evidence="1">
    <location>
        <begin position="206"/>
        <end position="256"/>
    </location>
</feature>
<feature type="compositionally biased region" description="Basic and acidic residues" evidence="1">
    <location>
        <begin position="1492"/>
        <end position="1501"/>
    </location>
</feature>
<feature type="compositionally biased region" description="Polar residues" evidence="1">
    <location>
        <begin position="344"/>
        <end position="357"/>
    </location>
</feature>
<evidence type="ECO:0000313" key="3">
    <source>
        <dbReference type="Proteomes" id="UP001237642"/>
    </source>
</evidence>
<keyword evidence="3" id="KW-1185">Reference proteome</keyword>
<dbReference type="Proteomes" id="UP001237642">
    <property type="component" value="Unassembled WGS sequence"/>
</dbReference>
<feature type="compositionally biased region" description="Polar residues" evidence="1">
    <location>
        <begin position="1592"/>
        <end position="1601"/>
    </location>
</feature>
<evidence type="ECO:0000313" key="2">
    <source>
        <dbReference type="EMBL" id="KAK1403430.1"/>
    </source>
</evidence>
<feature type="region of interest" description="Disordered" evidence="1">
    <location>
        <begin position="1059"/>
        <end position="1141"/>
    </location>
</feature>
<feature type="compositionally biased region" description="Polar residues" evidence="1">
    <location>
        <begin position="921"/>
        <end position="936"/>
    </location>
</feature>
<proteinExistence type="predicted"/>
<feature type="compositionally biased region" description="Low complexity" evidence="1">
    <location>
        <begin position="583"/>
        <end position="595"/>
    </location>
</feature>
<feature type="compositionally biased region" description="Low complexity" evidence="1">
    <location>
        <begin position="1689"/>
        <end position="1701"/>
    </location>
</feature>
<name>A0AAD8JF65_9APIA</name>
<feature type="compositionally biased region" description="Polar residues" evidence="1">
    <location>
        <begin position="1088"/>
        <end position="1097"/>
    </location>
</feature>
<feature type="compositionally biased region" description="Polar residues" evidence="1">
    <location>
        <begin position="1806"/>
        <end position="1826"/>
    </location>
</feature>
<feature type="region of interest" description="Disordered" evidence="1">
    <location>
        <begin position="812"/>
        <end position="1015"/>
    </location>
</feature>
<evidence type="ECO:0000256" key="1">
    <source>
        <dbReference type="SAM" id="MobiDB-lite"/>
    </source>
</evidence>
<feature type="region of interest" description="Disordered" evidence="1">
    <location>
        <begin position="524"/>
        <end position="734"/>
    </location>
</feature>
<feature type="region of interest" description="Disordered" evidence="1">
    <location>
        <begin position="310"/>
        <end position="357"/>
    </location>
</feature>